<evidence type="ECO:0000313" key="1">
    <source>
        <dbReference type="EMBL" id="GIY91385.1"/>
    </source>
</evidence>
<organism evidence="1 2">
    <name type="scientific">Caerostris extrusa</name>
    <name type="common">Bark spider</name>
    <name type="synonym">Caerostris bankana</name>
    <dbReference type="NCBI Taxonomy" id="172846"/>
    <lineage>
        <taxon>Eukaryota</taxon>
        <taxon>Metazoa</taxon>
        <taxon>Ecdysozoa</taxon>
        <taxon>Arthropoda</taxon>
        <taxon>Chelicerata</taxon>
        <taxon>Arachnida</taxon>
        <taxon>Araneae</taxon>
        <taxon>Araneomorphae</taxon>
        <taxon>Entelegynae</taxon>
        <taxon>Araneoidea</taxon>
        <taxon>Araneidae</taxon>
        <taxon>Caerostris</taxon>
    </lineage>
</organism>
<dbReference type="AlphaFoldDB" id="A0AAV4XB13"/>
<accession>A0AAV4XB13</accession>
<name>A0AAV4XB13_CAEEX</name>
<keyword evidence="2" id="KW-1185">Reference proteome</keyword>
<protein>
    <submittedName>
        <fullName evidence="1">Uncharacterized protein</fullName>
    </submittedName>
</protein>
<sequence length="78" mass="9036">MQANAYGKVDAKKEEAISWRERNLYTRNGKCEIPTFKQGGKRLPNNEAKRCVECEMRLEGESNKKEGREGINKEKEMT</sequence>
<evidence type="ECO:0000313" key="2">
    <source>
        <dbReference type="Proteomes" id="UP001054945"/>
    </source>
</evidence>
<dbReference type="Proteomes" id="UP001054945">
    <property type="component" value="Unassembled WGS sequence"/>
</dbReference>
<comment type="caution">
    <text evidence="1">The sequence shown here is derived from an EMBL/GenBank/DDBJ whole genome shotgun (WGS) entry which is preliminary data.</text>
</comment>
<reference evidence="1 2" key="1">
    <citation type="submission" date="2021-06" db="EMBL/GenBank/DDBJ databases">
        <title>Caerostris extrusa draft genome.</title>
        <authorList>
            <person name="Kono N."/>
            <person name="Arakawa K."/>
        </authorList>
    </citation>
    <scope>NUCLEOTIDE SEQUENCE [LARGE SCALE GENOMIC DNA]</scope>
</reference>
<proteinExistence type="predicted"/>
<gene>
    <name evidence="1" type="ORF">CEXT_512111</name>
</gene>
<dbReference type="EMBL" id="BPLR01017408">
    <property type="protein sequence ID" value="GIY91385.1"/>
    <property type="molecule type" value="Genomic_DNA"/>
</dbReference>